<dbReference type="GO" id="GO:0006952">
    <property type="term" value="P:defense response"/>
    <property type="evidence" value="ECO:0007669"/>
    <property type="project" value="UniProtKB-KW"/>
</dbReference>
<feature type="domain" description="AP2/ERF" evidence="10">
    <location>
        <begin position="31"/>
        <end position="87"/>
    </location>
</feature>
<evidence type="ECO:0000313" key="12">
    <source>
        <dbReference type="Proteomes" id="UP001408789"/>
    </source>
</evidence>
<dbReference type="SUPFAM" id="SSF54171">
    <property type="entry name" value="DNA-binding domain"/>
    <property type="match status" value="1"/>
</dbReference>
<dbReference type="InterPro" id="IPR036955">
    <property type="entry name" value="AP2/ERF_dom_sf"/>
</dbReference>
<dbReference type="PRINTS" id="PR00367">
    <property type="entry name" value="ETHRSPELEMNT"/>
</dbReference>
<dbReference type="PANTHER" id="PTHR31839:SF85">
    <property type="entry name" value="AP2_ERF DOMAIN-CONTAINING PROTEIN"/>
    <property type="match status" value="1"/>
</dbReference>
<sequence length="184" mass="19908">MANRRRHSSSVSQPPQAEPAAPGSSSGRHPIYRGIRLRAGKWVSEIREPNKSSRIWLGTYQTPEMAAAAYDVAALALKGPNATLNFPESVLSNTLPEFPTADDIREAAARAAAAKSPHCESEGRSMTAYEAQSSGGFVDEEAMFDTPNFLSEMAQGMLLSPPRMDSSPPEDWTYSSGGGNLWNY</sequence>
<dbReference type="InterPro" id="IPR045277">
    <property type="entry name" value="DRE1A-I"/>
</dbReference>
<keyword evidence="4" id="KW-0238">DNA-binding</keyword>
<dbReference type="EMBL" id="JBCNJP010000019">
    <property type="protein sequence ID" value="KAK9060904.1"/>
    <property type="molecule type" value="Genomic_DNA"/>
</dbReference>
<evidence type="ECO:0000259" key="10">
    <source>
        <dbReference type="PROSITE" id="PS51032"/>
    </source>
</evidence>
<dbReference type="InterPro" id="IPR001471">
    <property type="entry name" value="AP2/ERF_dom"/>
</dbReference>
<dbReference type="GO" id="GO:0005634">
    <property type="term" value="C:nucleus"/>
    <property type="evidence" value="ECO:0007669"/>
    <property type="project" value="UniProtKB-SubCell"/>
</dbReference>
<keyword evidence="3" id="KW-0805">Transcription regulation</keyword>
<dbReference type="AlphaFoldDB" id="A0AAP0CQ95"/>
<dbReference type="GO" id="GO:0003700">
    <property type="term" value="F:DNA-binding transcription factor activity"/>
    <property type="evidence" value="ECO:0007669"/>
    <property type="project" value="InterPro"/>
</dbReference>
<keyword evidence="12" id="KW-1185">Reference proteome</keyword>
<dbReference type="PANTHER" id="PTHR31839">
    <property type="entry name" value="DEHYDRATION-RESPONSIVE ELEMENT-BINDING PROTEIN 1D"/>
    <property type="match status" value="1"/>
</dbReference>
<dbReference type="InterPro" id="IPR016177">
    <property type="entry name" value="DNA-bd_dom_sf"/>
</dbReference>
<dbReference type="Gene3D" id="3.30.730.10">
    <property type="entry name" value="AP2/ERF domain"/>
    <property type="match status" value="1"/>
</dbReference>
<proteinExistence type="inferred from homology"/>
<dbReference type="Pfam" id="PF00847">
    <property type="entry name" value="AP2"/>
    <property type="match status" value="1"/>
</dbReference>
<gene>
    <name evidence="11" type="ORF">SSX86_018084</name>
</gene>
<protein>
    <recommendedName>
        <fullName evidence="10">AP2/ERF domain-containing protein</fullName>
    </recommendedName>
</protein>
<dbReference type="CDD" id="cd00018">
    <property type="entry name" value="AP2"/>
    <property type="match status" value="1"/>
</dbReference>
<evidence type="ECO:0000256" key="9">
    <source>
        <dbReference type="SAM" id="MobiDB-lite"/>
    </source>
</evidence>
<dbReference type="Proteomes" id="UP001408789">
    <property type="component" value="Unassembled WGS sequence"/>
</dbReference>
<keyword evidence="2" id="KW-0611">Plant defense</keyword>
<evidence type="ECO:0000256" key="3">
    <source>
        <dbReference type="ARBA" id="ARBA00023015"/>
    </source>
</evidence>
<evidence type="ECO:0000256" key="4">
    <source>
        <dbReference type="ARBA" id="ARBA00023125"/>
    </source>
</evidence>
<reference evidence="11 12" key="1">
    <citation type="submission" date="2024-04" db="EMBL/GenBank/DDBJ databases">
        <title>The reference genome of an endangered Asteraceae, Deinandra increscens subsp. villosa, native to the Central Coast of California.</title>
        <authorList>
            <person name="Guilliams M."/>
            <person name="Hasenstab-Lehman K."/>
            <person name="Meyer R."/>
            <person name="Mcevoy S."/>
        </authorList>
    </citation>
    <scope>NUCLEOTIDE SEQUENCE [LARGE SCALE GENOMIC DNA]</scope>
    <source>
        <tissue evidence="11">Leaf</tissue>
    </source>
</reference>
<comment type="subcellular location">
    <subcellularLocation>
        <location evidence="1">Nucleus</location>
    </subcellularLocation>
</comment>
<dbReference type="SMART" id="SM00380">
    <property type="entry name" value="AP2"/>
    <property type="match status" value="1"/>
</dbReference>
<comment type="similarity">
    <text evidence="8">Belongs to the AP2/ERF transcription factor family. ERF subfamily.</text>
</comment>
<evidence type="ECO:0000256" key="1">
    <source>
        <dbReference type="ARBA" id="ARBA00004123"/>
    </source>
</evidence>
<dbReference type="PROSITE" id="PS51032">
    <property type="entry name" value="AP2_ERF"/>
    <property type="match status" value="1"/>
</dbReference>
<dbReference type="FunFam" id="3.30.730.10:FF:000001">
    <property type="entry name" value="Ethylene-responsive transcription factor 2"/>
    <property type="match status" value="1"/>
</dbReference>
<evidence type="ECO:0000256" key="8">
    <source>
        <dbReference type="ARBA" id="ARBA00024343"/>
    </source>
</evidence>
<evidence type="ECO:0000313" key="11">
    <source>
        <dbReference type="EMBL" id="KAK9060904.1"/>
    </source>
</evidence>
<dbReference type="GO" id="GO:0003677">
    <property type="term" value="F:DNA binding"/>
    <property type="evidence" value="ECO:0007669"/>
    <property type="project" value="UniProtKB-KW"/>
</dbReference>
<evidence type="ECO:0000256" key="7">
    <source>
        <dbReference type="ARBA" id="ARBA00023242"/>
    </source>
</evidence>
<organism evidence="11 12">
    <name type="scientific">Deinandra increscens subsp. villosa</name>
    <dbReference type="NCBI Taxonomy" id="3103831"/>
    <lineage>
        <taxon>Eukaryota</taxon>
        <taxon>Viridiplantae</taxon>
        <taxon>Streptophyta</taxon>
        <taxon>Embryophyta</taxon>
        <taxon>Tracheophyta</taxon>
        <taxon>Spermatophyta</taxon>
        <taxon>Magnoliopsida</taxon>
        <taxon>eudicotyledons</taxon>
        <taxon>Gunneridae</taxon>
        <taxon>Pentapetalae</taxon>
        <taxon>asterids</taxon>
        <taxon>campanulids</taxon>
        <taxon>Asterales</taxon>
        <taxon>Asteraceae</taxon>
        <taxon>Asteroideae</taxon>
        <taxon>Heliantheae alliance</taxon>
        <taxon>Madieae</taxon>
        <taxon>Madiinae</taxon>
        <taxon>Deinandra</taxon>
    </lineage>
</organism>
<evidence type="ECO:0000256" key="5">
    <source>
        <dbReference type="ARBA" id="ARBA00023159"/>
    </source>
</evidence>
<comment type="caution">
    <text evidence="11">The sequence shown here is derived from an EMBL/GenBank/DDBJ whole genome shotgun (WGS) entry which is preliminary data.</text>
</comment>
<feature type="region of interest" description="Disordered" evidence="9">
    <location>
        <begin position="161"/>
        <end position="184"/>
    </location>
</feature>
<evidence type="ECO:0000256" key="6">
    <source>
        <dbReference type="ARBA" id="ARBA00023163"/>
    </source>
</evidence>
<keyword evidence="6" id="KW-0804">Transcription</keyword>
<accession>A0AAP0CQ95</accession>
<feature type="region of interest" description="Disordered" evidence="9">
    <location>
        <begin position="1"/>
        <end position="30"/>
    </location>
</feature>
<keyword evidence="5" id="KW-0010">Activator</keyword>
<keyword evidence="7" id="KW-0539">Nucleus</keyword>
<name>A0AAP0CQ95_9ASTR</name>
<evidence type="ECO:0000256" key="2">
    <source>
        <dbReference type="ARBA" id="ARBA00022821"/>
    </source>
</evidence>